<sequence length="1647" mass="186988">MEVKIWDGGLQTQEVKAIEKIQKAFQKPKVTGSKPVRGGSLQDQLRSIGGSSMFPWKGYAGFRYVDSKGKEGEFDLVIVTHCNVLIIELKDWNGPDIKSHADKWFKGSKDMGRSPVSVTQNKVYLLKDKLDKVKHKLTSRKLPWVDFFVVMCGDAKFHNISEKDKKHTITLEQFLKFADEDVFNKKFRPFENTKTLNQDFDILDSVFSDESTAPKQVSIGGYRASELIDEHPNKIYREFHAISESSKQDTALLRIWNFNNFEGVKGQTPEGRFEIVSREKQVLQYIKHQNNELYTNCLRALTSLEKDNVTSEYSELYEIPSHHSRFNDFIIKYSENFSDIDRFNIVKLLIAKFADLHKIKVAHRDLGDHSIWLSPSKEVALSNFISAYYQPAGTVGDYRHQLSVNEISGADNLNQTAFQSDVNNLAMIAWHILNGKRISKKSCKDLDNEVSTSDAWYAGIFKHALKEDCYKDAEEFFDTLFNAEPEKEKPFDFDDSELEPYKKNINHSRLYRDDEFYVETDEKEVYQSDNYIVKAWLNIVPTSKEPALSYKVLSTLKKLEELQSIAPPYIPVIRDFGLAQKSASLFVVSDRIEAEHWGQVHVPDESKLGLIENFIKVIEHLHGLGISHGDLHPENVLLAPDSDNFQIYLIDIPDFSVDQLNVKNHLYSPENIDASTPAERDNFAVMRMCAELLGISWGETSEEFGSLTDCIERELNDPEGGFKSLSRFKQSLHSKPELTDNLVEVTVNKQFKEVTIYPDNGKLYVQVSKAKEDGDLFVEMHGIGGVFKGIFKGNENCLVVGFEPRERNSVRIDIVESSQFVVDFPIKVKPGVTMELAKLNDALLQSEAFNRAKSNILKPRSEDGQDSLTSQLLAAFKTIEEATPQEEVGLSIPTQKLWRAIIDTETESYPCIEVTGEIVTVKDRDDQLIIPYSSDVDILGKFRKDDTVEALKIDGEREVFLGEVVLKKSAMNEVRVGRVRAHTRSLKDGEVVYFRTKQDKASYTKRKAALERLLDNEGVISRLAEYFDPSCRLPSAEYDVLVTDKDFERYDRSDSHGNKISLNQQQRDAFQRIVQNGPLSMLQGPPGTGKTEFIAAFVHYLIEKQNVKRILLVSQSHEAVNTAAERIRSHCSRLETPLKVVRFSNSERSVSDGLKDVYSNALVSEKRALFHAELKQRVEALSTPLGLDNEYLSALVLVQLNLFKQIDALDSAMKSLSTEDDEDNKSSLKTIIADLDSSIRNSLVEQYDLPFDADRDVRDAKSEVVEKLNSDYSIRPHEAKKAIALANISLDMLDVLGTEKANYEEFFARSRQLVTGTCVGIGQRHIGIADNQYDWVIIDEAARSIASELAIAMQSGKRILLVGDHHQLPPLYQEPHKKALALKLGIDSREIDLDAVLQSDFARAFESQYGKQTGAALLTQYRMAEPIGDLVSSTFYSGELKNGERVIPDIYSHAPKELNHFVTWLDTSNIGDRCYHQDDKGVSIYNRCEADIIISLLKNIAERRSFTSSLKEIVKDNEAAIGIICMYGEQKRLIRKKFNELEWEDDFKKLVKIDTVDSYQGKENRVIILSITRSSRDMKPKFLKTPNRINVALSRAMDRLIIVGSKHMWQGRNSELPLGKVLGFIESKTMDDGYSVINAKKHLKGVK</sequence>
<dbReference type="Pfam" id="PF13087">
    <property type="entry name" value="AAA_12"/>
    <property type="match status" value="1"/>
</dbReference>
<evidence type="ECO:0000313" key="4">
    <source>
        <dbReference type="Proteomes" id="UP000279995"/>
    </source>
</evidence>
<dbReference type="PANTHER" id="PTHR10887:SF495">
    <property type="entry name" value="HELICASE SENATAXIN ISOFORM X1-RELATED"/>
    <property type="match status" value="1"/>
</dbReference>
<protein>
    <submittedName>
        <fullName evidence="3">Nuclease</fullName>
    </submittedName>
</protein>
<accession>A0AAD0TZ49</accession>
<dbReference type="InterPro" id="IPR045055">
    <property type="entry name" value="DNA2/NAM7-like"/>
</dbReference>
<feature type="domain" description="Helicase ATP-binding" evidence="2">
    <location>
        <begin position="1058"/>
        <end position="1399"/>
    </location>
</feature>
<dbReference type="Gene3D" id="3.40.50.300">
    <property type="entry name" value="P-loop containing nucleotide triphosphate hydrolases"/>
    <property type="match status" value="2"/>
</dbReference>
<dbReference type="Gene3D" id="1.10.510.10">
    <property type="entry name" value="Transferase(Phosphotransferase) domain 1"/>
    <property type="match status" value="2"/>
</dbReference>
<dbReference type="InterPro" id="IPR047187">
    <property type="entry name" value="SF1_C_Upf1"/>
</dbReference>
<dbReference type="PANTHER" id="PTHR10887">
    <property type="entry name" value="DNA2/NAM7 HELICASE FAMILY"/>
    <property type="match status" value="1"/>
</dbReference>
<dbReference type="InterPro" id="IPR027417">
    <property type="entry name" value="P-loop_NTPase"/>
</dbReference>
<dbReference type="EMBL" id="CP033065">
    <property type="protein sequence ID" value="AYM87018.1"/>
    <property type="molecule type" value="Genomic_DNA"/>
</dbReference>
<dbReference type="InterPro" id="IPR041679">
    <property type="entry name" value="DNA2/NAM7-like_C"/>
</dbReference>
<evidence type="ECO:0000259" key="2">
    <source>
        <dbReference type="SMART" id="SM00487"/>
    </source>
</evidence>
<dbReference type="InterPro" id="IPR014001">
    <property type="entry name" value="Helicase_ATP-bd"/>
</dbReference>
<reference evidence="3 4" key="1">
    <citation type="submission" date="2018-10" db="EMBL/GenBank/DDBJ databases">
        <title>Complete Genome Sequence and Transcriptomic Profiles of a Marine Bacterium, Pseudoalteromonas agarivorans Hao 2018.</title>
        <authorList>
            <person name="Hao L."/>
        </authorList>
    </citation>
    <scope>NUCLEOTIDE SEQUENCE [LARGE SCALE GENOMIC DNA]</scope>
    <source>
        <strain evidence="3 4">Hao 2018</strain>
    </source>
</reference>
<dbReference type="Pfam" id="PF08378">
    <property type="entry name" value="NERD"/>
    <property type="match status" value="1"/>
</dbReference>
<dbReference type="Pfam" id="PF13086">
    <property type="entry name" value="AAA_11"/>
    <property type="match status" value="1"/>
</dbReference>
<dbReference type="SUPFAM" id="SSF52540">
    <property type="entry name" value="P-loop containing nucleoside triphosphate hydrolases"/>
    <property type="match status" value="1"/>
</dbReference>
<dbReference type="SMART" id="SM00487">
    <property type="entry name" value="DEXDc"/>
    <property type="match status" value="1"/>
</dbReference>
<dbReference type="SUPFAM" id="SSF56112">
    <property type="entry name" value="Protein kinase-like (PK-like)"/>
    <property type="match status" value="2"/>
</dbReference>
<dbReference type="Pfam" id="PF06293">
    <property type="entry name" value="Kdo"/>
    <property type="match status" value="1"/>
</dbReference>
<dbReference type="InterPro" id="IPR041677">
    <property type="entry name" value="DNA2/NAM7_AAA_11"/>
</dbReference>
<organism evidence="3 4">
    <name type="scientific">Pseudoalteromonas agarivorans</name>
    <dbReference type="NCBI Taxonomy" id="176102"/>
    <lineage>
        <taxon>Bacteria</taxon>
        <taxon>Pseudomonadati</taxon>
        <taxon>Pseudomonadota</taxon>
        <taxon>Gammaproteobacteria</taxon>
        <taxon>Alteromonadales</taxon>
        <taxon>Pseudoalteromonadaceae</taxon>
        <taxon>Pseudoalteromonas</taxon>
    </lineage>
</organism>
<dbReference type="InterPro" id="IPR011528">
    <property type="entry name" value="NERD"/>
</dbReference>
<dbReference type="InterPro" id="IPR003593">
    <property type="entry name" value="AAA+_ATPase"/>
</dbReference>
<evidence type="ECO:0000259" key="1">
    <source>
        <dbReference type="SMART" id="SM00382"/>
    </source>
</evidence>
<gene>
    <name evidence="3" type="ORF">D9T18_10055</name>
</gene>
<proteinExistence type="predicted"/>
<dbReference type="InterPro" id="IPR011009">
    <property type="entry name" value="Kinase-like_dom_sf"/>
</dbReference>
<dbReference type="SMART" id="SM00382">
    <property type="entry name" value="AAA"/>
    <property type="match status" value="1"/>
</dbReference>
<dbReference type="Proteomes" id="UP000279995">
    <property type="component" value="Chromosome I"/>
</dbReference>
<name>A0AAD0TZ49_9GAMM</name>
<dbReference type="RefSeq" id="WP_121637681.1">
    <property type="nucleotide sequence ID" value="NZ_CP033065.1"/>
</dbReference>
<dbReference type="GO" id="GO:0004386">
    <property type="term" value="F:helicase activity"/>
    <property type="evidence" value="ECO:0007669"/>
    <property type="project" value="InterPro"/>
</dbReference>
<feature type="domain" description="AAA+ ATPase" evidence="1">
    <location>
        <begin position="1076"/>
        <end position="1397"/>
    </location>
</feature>
<dbReference type="CDD" id="cd18808">
    <property type="entry name" value="SF1_C_Upf1"/>
    <property type="match status" value="1"/>
</dbReference>
<evidence type="ECO:0000313" key="3">
    <source>
        <dbReference type="EMBL" id="AYM87018.1"/>
    </source>
</evidence>